<organism evidence="3 4">
    <name type="scientific">Spongisporangium articulatum</name>
    <dbReference type="NCBI Taxonomy" id="3362603"/>
    <lineage>
        <taxon>Bacteria</taxon>
        <taxon>Bacillati</taxon>
        <taxon>Actinomycetota</taxon>
        <taxon>Actinomycetes</taxon>
        <taxon>Kineosporiales</taxon>
        <taxon>Kineosporiaceae</taxon>
        <taxon>Spongisporangium</taxon>
    </lineage>
</organism>
<name>A0ABW8AJD2_9ACTN</name>
<feature type="chain" id="PRO_5045262867" evidence="2">
    <location>
        <begin position="27"/>
        <end position="370"/>
    </location>
</feature>
<evidence type="ECO:0000256" key="2">
    <source>
        <dbReference type="SAM" id="SignalP"/>
    </source>
</evidence>
<protein>
    <submittedName>
        <fullName evidence="3">Uncharacterized protein</fullName>
    </submittedName>
</protein>
<dbReference type="RefSeq" id="WP_398276168.1">
    <property type="nucleotide sequence ID" value="NZ_JBITLV010000001.1"/>
</dbReference>
<evidence type="ECO:0000313" key="3">
    <source>
        <dbReference type="EMBL" id="MFI7586470.1"/>
    </source>
</evidence>
<proteinExistence type="predicted"/>
<feature type="region of interest" description="Disordered" evidence="1">
    <location>
        <begin position="26"/>
        <end position="56"/>
    </location>
</feature>
<keyword evidence="2" id="KW-0732">Signal</keyword>
<comment type="caution">
    <text evidence="3">The sequence shown here is derived from an EMBL/GenBank/DDBJ whole genome shotgun (WGS) entry which is preliminary data.</text>
</comment>
<sequence length="370" mass="39352">MGDTRRARLRRPMVAGALLLTAACSAGPGAATTSPSARPSPAAGASPFATPSAQDGQGCRYVRERLAVPARFPHASPEGGDGGEWIAGTVDDTTDDAGDWYPAVWHRGRVQVLRTPGGRRGRGVDVNSAGVVVGQVRNPDLKFDHAYLWRDGRPVRLQGRGKPVAINDSGLVVGTARVDGHRRAVYWRVDDPGTRHVVPGPDADVTVRGVDDSGRIVATASAPVDVEPGRYALIGTVEGLRRWPGMPTVGRSEPYEVRGRYVVGHGSYPGHPSPDSTGTWLWDGVTFAALPAGVDGWRVNAHGLVAGTEDYSEFAVVVEPGTNRVVELPLDEARWTAYVSTVLDDGSVVGGVRGWDSDDKSTGVQWRRTC</sequence>
<feature type="signal peptide" evidence="2">
    <location>
        <begin position="1"/>
        <end position="26"/>
    </location>
</feature>
<dbReference type="EMBL" id="JBITLV010000001">
    <property type="protein sequence ID" value="MFI7586470.1"/>
    <property type="molecule type" value="Genomic_DNA"/>
</dbReference>
<evidence type="ECO:0000256" key="1">
    <source>
        <dbReference type="SAM" id="MobiDB-lite"/>
    </source>
</evidence>
<reference evidence="3 4" key="1">
    <citation type="submission" date="2024-10" db="EMBL/GenBank/DDBJ databases">
        <title>The Natural Products Discovery Center: Release of the First 8490 Sequenced Strains for Exploring Actinobacteria Biosynthetic Diversity.</title>
        <authorList>
            <person name="Kalkreuter E."/>
            <person name="Kautsar S.A."/>
            <person name="Yang D."/>
            <person name="Bader C.D."/>
            <person name="Teijaro C.N."/>
            <person name="Fluegel L."/>
            <person name="Davis C.M."/>
            <person name="Simpson J.R."/>
            <person name="Lauterbach L."/>
            <person name="Steele A.D."/>
            <person name="Gui C."/>
            <person name="Meng S."/>
            <person name="Li G."/>
            <person name="Viehrig K."/>
            <person name="Ye F."/>
            <person name="Su P."/>
            <person name="Kiefer A.F."/>
            <person name="Nichols A."/>
            <person name="Cepeda A.J."/>
            <person name="Yan W."/>
            <person name="Fan B."/>
            <person name="Jiang Y."/>
            <person name="Adhikari A."/>
            <person name="Zheng C.-J."/>
            <person name="Schuster L."/>
            <person name="Cowan T.M."/>
            <person name="Smanski M.J."/>
            <person name="Chevrette M.G."/>
            <person name="De Carvalho L.P.S."/>
            <person name="Shen B."/>
        </authorList>
    </citation>
    <scope>NUCLEOTIDE SEQUENCE [LARGE SCALE GENOMIC DNA]</scope>
    <source>
        <strain evidence="3 4">NPDC049639</strain>
    </source>
</reference>
<gene>
    <name evidence="3" type="ORF">ACIB24_05290</name>
</gene>
<evidence type="ECO:0000313" key="4">
    <source>
        <dbReference type="Proteomes" id="UP001612915"/>
    </source>
</evidence>
<dbReference type="PROSITE" id="PS51257">
    <property type="entry name" value="PROKAR_LIPOPROTEIN"/>
    <property type="match status" value="1"/>
</dbReference>
<accession>A0ABW8AJD2</accession>
<keyword evidence="4" id="KW-1185">Reference proteome</keyword>
<dbReference type="Proteomes" id="UP001612915">
    <property type="component" value="Unassembled WGS sequence"/>
</dbReference>
<feature type="compositionally biased region" description="Low complexity" evidence="1">
    <location>
        <begin position="28"/>
        <end position="53"/>
    </location>
</feature>